<comment type="caution">
    <text evidence="1">The sequence shown here is derived from an EMBL/GenBank/DDBJ whole genome shotgun (WGS) entry which is preliminary data.</text>
</comment>
<protein>
    <submittedName>
        <fullName evidence="1">Uncharacterized protein</fullName>
    </submittedName>
</protein>
<name>A0A9W8MQM0_9AGAR</name>
<accession>A0A9W8MQM0</accession>
<evidence type="ECO:0000313" key="2">
    <source>
        <dbReference type="Proteomes" id="UP001148786"/>
    </source>
</evidence>
<dbReference type="Proteomes" id="UP001148786">
    <property type="component" value="Unassembled WGS sequence"/>
</dbReference>
<dbReference type="SUPFAM" id="SSF52047">
    <property type="entry name" value="RNI-like"/>
    <property type="match status" value="1"/>
</dbReference>
<sequence>MPPPTDAVHKFFDDDQLVERMVLAAPFQALPPLLLTSKSMNKHVVPAVWRVLPSSIHLLKLIPGLYVRSGKWSLPSSLTRSDLRRFEYYSQFVFEVLNLFSTTCDGPSNIDANVFRELALFGATVFPKLRRLTLPSNGDHQLSTPFFHRALQVADLTLRQHSLKLIDDLITFSPTICSLSLRGCLPPAVLHRTFELRRLTTLKLFFDRHPASYGFQYFPIYLHAFLCDLVALQHLSTLVLILPKACIYKMRQLPRHSLSGVRCLELRAHIDVLQRILSASYDLVEVIIVPYYSSDLDCHATMTSLADTSRNTLRSLTYSASTCIDFSFAFSPLRPASNITEINLLGSTILQDNDIRNVVDMWPLLQHFVTPIQQDSVSALTLRAVGHLTNLQHLHVLRIQIADHILIWPPSSLAMSHTVCGTNLACHLFGDSCVTEQT</sequence>
<reference evidence="1" key="1">
    <citation type="submission" date="2022-07" db="EMBL/GenBank/DDBJ databases">
        <title>Genome Sequence of Agrocybe chaxingu.</title>
        <authorList>
            <person name="Buettner E."/>
        </authorList>
    </citation>
    <scope>NUCLEOTIDE SEQUENCE</scope>
    <source>
        <strain evidence="1">MP-N11</strain>
    </source>
</reference>
<dbReference type="EMBL" id="JANKHO010001731">
    <property type="protein sequence ID" value="KAJ3499654.1"/>
    <property type="molecule type" value="Genomic_DNA"/>
</dbReference>
<organism evidence="1 2">
    <name type="scientific">Agrocybe chaxingu</name>
    <dbReference type="NCBI Taxonomy" id="84603"/>
    <lineage>
        <taxon>Eukaryota</taxon>
        <taxon>Fungi</taxon>
        <taxon>Dikarya</taxon>
        <taxon>Basidiomycota</taxon>
        <taxon>Agaricomycotina</taxon>
        <taxon>Agaricomycetes</taxon>
        <taxon>Agaricomycetidae</taxon>
        <taxon>Agaricales</taxon>
        <taxon>Agaricineae</taxon>
        <taxon>Strophariaceae</taxon>
        <taxon>Agrocybe</taxon>
    </lineage>
</organism>
<dbReference type="AlphaFoldDB" id="A0A9W8MQM0"/>
<keyword evidence="2" id="KW-1185">Reference proteome</keyword>
<gene>
    <name evidence="1" type="ORF">NLJ89_g10075</name>
</gene>
<evidence type="ECO:0000313" key="1">
    <source>
        <dbReference type="EMBL" id="KAJ3499654.1"/>
    </source>
</evidence>
<proteinExistence type="predicted"/>